<sequence length="311" mass="31358">MLPAHAVQHGSRRRLRSGSFADGRRRGGSHGLPGPTVRTRQDRPEPPGSRAPARLAAAGRSAAGGWRRAARPAAAAPGLRRPAAGLRRPQPGAPQPGQQQTEDEQAVQRYEYLLRTAPPEKLEQAHEQAFAQLTPAQRQQVLNKLAQANPDETPRDDSPQSLARSATRIEMQRPGTLRNAFGGPGGGQLRGGMGGAGLGMGGLLLGTVAAAFVGTAIANELFNDMDAQGELADGADPGAEGGDQGGDAGDPGADQGGDLGGEAGVDQGGDLGGEAGVDQAGDFGGGDFGGSDFGGGDFGGGDFGGGFDGGF</sequence>
<dbReference type="EMBL" id="AP027735">
    <property type="protein sequence ID" value="BDZ57232.1"/>
    <property type="molecule type" value="Genomic_DNA"/>
</dbReference>
<dbReference type="RefSeq" id="WP_289232416.1">
    <property type="nucleotide sequence ID" value="NZ_AP027735.1"/>
</dbReference>
<feature type="compositionally biased region" description="Low complexity" evidence="1">
    <location>
        <begin position="48"/>
        <end position="100"/>
    </location>
</feature>
<feature type="compositionally biased region" description="Low complexity" evidence="1">
    <location>
        <begin position="229"/>
        <end position="238"/>
    </location>
</feature>
<organism evidence="2 3">
    <name type="scientific">Barrientosiimonas endolithica</name>
    <dbReference type="NCBI Taxonomy" id="1535208"/>
    <lineage>
        <taxon>Bacteria</taxon>
        <taxon>Bacillati</taxon>
        <taxon>Actinomycetota</taxon>
        <taxon>Actinomycetes</taxon>
        <taxon>Micrococcales</taxon>
        <taxon>Dermacoccaceae</taxon>
        <taxon>Barrientosiimonas</taxon>
    </lineage>
</organism>
<evidence type="ECO:0000256" key="1">
    <source>
        <dbReference type="SAM" id="MobiDB-lite"/>
    </source>
</evidence>
<feature type="region of interest" description="Disordered" evidence="1">
    <location>
        <begin position="1"/>
        <end position="105"/>
    </location>
</feature>
<feature type="region of interest" description="Disordered" evidence="1">
    <location>
        <begin position="229"/>
        <end position="299"/>
    </location>
</feature>
<evidence type="ECO:0000313" key="3">
    <source>
        <dbReference type="Proteomes" id="UP001321421"/>
    </source>
</evidence>
<protein>
    <recommendedName>
        <fullName evidence="4">DUF2076 domain-containing protein</fullName>
    </recommendedName>
</protein>
<dbReference type="Proteomes" id="UP001321421">
    <property type="component" value="Chromosome"/>
</dbReference>
<evidence type="ECO:0008006" key="4">
    <source>
        <dbReference type="Google" id="ProtNLM"/>
    </source>
</evidence>
<feature type="compositionally biased region" description="Gly residues" evidence="1">
    <location>
        <begin position="239"/>
        <end position="275"/>
    </location>
</feature>
<gene>
    <name evidence="2" type="ORF">GCM10025872_08890</name>
</gene>
<reference evidence="3" key="1">
    <citation type="journal article" date="2019" name="Int. J. Syst. Evol. Microbiol.">
        <title>The Global Catalogue of Microorganisms (GCM) 10K type strain sequencing project: providing services to taxonomists for standard genome sequencing and annotation.</title>
        <authorList>
            <consortium name="The Broad Institute Genomics Platform"/>
            <consortium name="The Broad Institute Genome Sequencing Center for Infectious Disease"/>
            <person name="Wu L."/>
            <person name="Ma J."/>
        </authorList>
    </citation>
    <scope>NUCLEOTIDE SEQUENCE [LARGE SCALE GENOMIC DNA]</scope>
    <source>
        <strain evidence="3">NBRC 110608</strain>
    </source>
</reference>
<evidence type="ECO:0000313" key="2">
    <source>
        <dbReference type="EMBL" id="BDZ57232.1"/>
    </source>
</evidence>
<feature type="compositionally biased region" description="Gly residues" evidence="1">
    <location>
        <begin position="282"/>
        <end position="299"/>
    </location>
</feature>
<keyword evidence="3" id="KW-1185">Reference proteome</keyword>
<proteinExistence type="predicted"/>
<accession>A0ABM8H8L9</accession>
<name>A0ABM8H8L9_9MICO</name>